<evidence type="ECO:0000256" key="2">
    <source>
        <dbReference type="ARBA" id="ARBA00022475"/>
    </source>
</evidence>
<dbReference type="PANTHER" id="PTHR30086:SF20">
    <property type="entry name" value="ARGININE EXPORTER PROTEIN ARGO-RELATED"/>
    <property type="match status" value="1"/>
</dbReference>
<comment type="subcellular location">
    <subcellularLocation>
        <location evidence="1">Cell membrane</location>
        <topology evidence="1">Multi-pass membrane protein</topology>
    </subcellularLocation>
</comment>
<keyword evidence="4 6" id="KW-1133">Transmembrane helix</keyword>
<dbReference type="AlphaFoldDB" id="A0A1I6SUB8"/>
<feature type="transmembrane region" description="Helical" evidence="6">
    <location>
        <begin position="150"/>
        <end position="175"/>
    </location>
</feature>
<feature type="transmembrane region" description="Helical" evidence="6">
    <location>
        <begin position="41"/>
        <end position="60"/>
    </location>
</feature>
<keyword evidence="8" id="KW-1185">Reference proteome</keyword>
<evidence type="ECO:0000256" key="6">
    <source>
        <dbReference type="SAM" id="Phobius"/>
    </source>
</evidence>
<keyword evidence="3 6" id="KW-0812">Transmembrane</keyword>
<evidence type="ECO:0000256" key="5">
    <source>
        <dbReference type="ARBA" id="ARBA00023136"/>
    </source>
</evidence>
<dbReference type="GO" id="GO:0015171">
    <property type="term" value="F:amino acid transmembrane transporter activity"/>
    <property type="evidence" value="ECO:0007669"/>
    <property type="project" value="TreeGrafter"/>
</dbReference>
<evidence type="ECO:0000256" key="3">
    <source>
        <dbReference type="ARBA" id="ARBA00022692"/>
    </source>
</evidence>
<evidence type="ECO:0000256" key="1">
    <source>
        <dbReference type="ARBA" id="ARBA00004651"/>
    </source>
</evidence>
<feature type="transmembrane region" description="Helical" evidence="6">
    <location>
        <begin position="66"/>
        <end position="86"/>
    </location>
</feature>
<dbReference type="GO" id="GO:0005886">
    <property type="term" value="C:plasma membrane"/>
    <property type="evidence" value="ECO:0007669"/>
    <property type="project" value="UniProtKB-SubCell"/>
</dbReference>
<evidence type="ECO:0000313" key="8">
    <source>
        <dbReference type="Proteomes" id="UP000198852"/>
    </source>
</evidence>
<evidence type="ECO:0000256" key="4">
    <source>
        <dbReference type="ARBA" id="ARBA00022989"/>
    </source>
</evidence>
<sequence length="213" mass="21975">MPSWESLVVFLVAAVLFAVSPGPAVFYIVTRSLVQGRGCGVVSALAVATANLVHVVAALVGLSAMLAASAVAFGVVKYLGAAYLIYLGLRTLLRRDEGGIGQPVEPAPRWRVFRQGVVVGVLNPKTALFFLAFLSQFIDPSGAPAALQVGVLGVLLVAVTALSDVSYALITGAAGQRLRRSARIRRSGKIASGTTYIALGTTAALTGERPAAV</sequence>
<dbReference type="RefSeq" id="WP_093419299.1">
    <property type="nucleotide sequence ID" value="NZ_FOZX01000005.1"/>
</dbReference>
<dbReference type="PANTHER" id="PTHR30086">
    <property type="entry name" value="ARGININE EXPORTER PROTEIN ARGO"/>
    <property type="match status" value="1"/>
</dbReference>
<keyword evidence="2" id="KW-1003">Cell membrane</keyword>
<dbReference type="OrthoDB" id="3175972at2"/>
<keyword evidence="5 6" id="KW-0472">Membrane</keyword>
<dbReference type="Pfam" id="PF01810">
    <property type="entry name" value="LysE"/>
    <property type="match status" value="1"/>
</dbReference>
<dbReference type="PIRSF" id="PIRSF006324">
    <property type="entry name" value="LeuE"/>
    <property type="match status" value="1"/>
</dbReference>
<dbReference type="Proteomes" id="UP000198852">
    <property type="component" value="Unassembled WGS sequence"/>
</dbReference>
<reference evidence="8" key="1">
    <citation type="submission" date="2016-10" db="EMBL/GenBank/DDBJ databases">
        <authorList>
            <person name="Varghese N."/>
            <person name="Submissions S."/>
        </authorList>
    </citation>
    <scope>NUCLEOTIDE SEQUENCE [LARGE SCALE GENOMIC DNA]</scope>
    <source>
        <strain evidence="8">DSM 44771</strain>
    </source>
</reference>
<feature type="transmembrane region" description="Helical" evidence="6">
    <location>
        <begin position="117"/>
        <end position="138"/>
    </location>
</feature>
<dbReference type="EMBL" id="FOZX01000005">
    <property type="protein sequence ID" value="SFS80482.1"/>
    <property type="molecule type" value="Genomic_DNA"/>
</dbReference>
<organism evidence="7 8">
    <name type="scientific">Saccharopolyspora flava</name>
    <dbReference type="NCBI Taxonomy" id="95161"/>
    <lineage>
        <taxon>Bacteria</taxon>
        <taxon>Bacillati</taxon>
        <taxon>Actinomycetota</taxon>
        <taxon>Actinomycetes</taxon>
        <taxon>Pseudonocardiales</taxon>
        <taxon>Pseudonocardiaceae</taxon>
        <taxon>Saccharopolyspora</taxon>
    </lineage>
</organism>
<gene>
    <name evidence="7" type="ORF">SAMN05660874_03426</name>
</gene>
<dbReference type="InterPro" id="IPR001123">
    <property type="entry name" value="LeuE-type"/>
</dbReference>
<feature type="transmembrane region" description="Helical" evidence="6">
    <location>
        <begin position="6"/>
        <end position="29"/>
    </location>
</feature>
<protein>
    <submittedName>
        <fullName evidence="7">Threonine/homoserine/homoserine lactone efflux protein</fullName>
    </submittedName>
</protein>
<name>A0A1I6SUB8_9PSEU</name>
<accession>A0A1I6SUB8</accession>
<evidence type="ECO:0000313" key="7">
    <source>
        <dbReference type="EMBL" id="SFS80482.1"/>
    </source>
</evidence>
<proteinExistence type="predicted"/>